<gene>
    <name evidence="1" type="ORF">QE152_g30017</name>
</gene>
<sequence>MADIHYKARTVQPHLSDHLGQMMYIEEHHLEYSGRHQIKRRVINQSRIQTFVQDLENISWNKVGTANTDEQFSVFYRGLKECLDRSFPLTPYTVKAKQRIPWSTDELKAIKNLLARWVTHSIRGI</sequence>
<dbReference type="AlphaFoldDB" id="A0AAW1JFR3"/>
<organism evidence="1 2">
    <name type="scientific">Popillia japonica</name>
    <name type="common">Japanese beetle</name>
    <dbReference type="NCBI Taxonomy" id="7064"/>
    <lineage>
        <taxon>Eukaryota</taxon>
        <taxon>Metazoa</taxon>
        <taxon>Ecdysozoa</taxon>
        <taxon>Arthropoda</taxon>
        <taxon>Hexapoda</taxon>
        <taxon>Insecta</taxon>
        <taxon>Pterygota</taxon>
        <taxon>Neoptera</taxon>
        <taxon>Endopterygota</taxon>
        <taxon>Coleoptera</taxon>
        <taxon>Polyphaga</taxon>
        <taxon>Scarabaeiformia</taxon>
        <taxon>Scarabaeidae</taxon>
        <taxon>Rutelinae</taxon>
        <taxon>Popillia</taxon>
    </lineage>
</organism>
<protein>
    <submittedName>
        <fullName evidence="1">Uncharacterized protein</fullName>
    </submittedName>
</protein>
<accession>A0AAW1JFR3</accession>
<name>A0AAW1JFR3_POPJA</name>
<dbReference type="Proteomes" id="UP001458880">
    <property type="component" value="Unassembled WGS sequence"/>
</dbReference>
<comment type="caution">
    <text evidence="1">The sequence shown here is derived from an EMBL/GenBank/DDBJ whole genome shotgun (WGS) entry which is preliminary data.</text>
</comment>
<reference evidence="1 2" key="1">
    <citation type="journal article" date="2024" name="BMC Genomics">
        <title>De novo assembly and annotation of Popillia japonica's genome with initial clues to its potential as an invasive pest.</title>
        <authorList>
            <person name="Cucini C."/>
            <person name="Boschi S."/>
            <person name="Funari R."/>
            <person name="Cardaioli E."/>
            <person name="Iannotti N."/>
            <person name="Marturano G."/>
            <person name="Paoli F."/>
            <person name="Bruttini M."/>
            <person name="Carapelli A."/>
            <person name="Frati F."/>
            <person name="Nardi F."/>
        </authorList>
    </citation>
    <scope>NUCLEOTIDE SEQUENCE [LARGE SCALE GENOMIC DNA]</scope>
    <source>
        <strain evidence="1">DMR45628</strain>
    </source>
</reference>
<proteinExistence type="predicted"/>
<keyword evidence="2" id="KW-1185">Reference proteome</keyword>
<dbReference type="EMBL" id="JASPKY010000395">
    <property type="protein sequence ID" value="KAK9702331.1"/>
    <property type="molecule type" value="Genomic_DNA"/>
</dbReference>
<evidence type="ECO:0000313" key="2">
    <source>
        <dbReference type="Proteomes" id="UP001458880"/>
    </source>
</evidence>
<evidence type="ECO:0000313" key="1">
    <source>
        <dbReference type="EMBL" id="KAK9702331.1"/>
    </source>
</evidence>